<keyword evidence="7" id="KW-0067">ATP-binding</keyword>
<dbReference type="CDD" id="cd00082">
    <property type="entry name" value="HisKA"/>
    <property type="match status" value="1"/>
</dbReference>
<feature type="transmembrane region" description="Helical" evidence="9">
    <location>
        <begin position="357"/>
        <end position="381"/>
    </location>
</feature>
<evidence type="ECO:0000256" key="7">
    <source>
        <dbReference type="ARBA" id="ARBA00022840"/>
    </source>
</evidence>
<dbReference type="SUPFAM" id="SSF47384">
    <property type="entry name" value="Homodimeric domain of signal transducing histidine kinase"/>
    <property type="match status" value="1"/>
</dbReference>
<evidence type="ECO:0000256" key="4">
    <source>
        <dbReference type="ARBA" id="ARBA00022679"/>
    </source>
</evidence>
<dbReference type="EC" id="2.7.13.3" evidence="2"/>
<dbReference type="InterPro" id="IPR003594">
    <property type="entry name" value="HATPase_dom"/>
</dbReference>
<dbReference type="Proteomes" id="UP000588111">
    <property type="component" value="Unassembled WGS sequence"/>
</dbReference>
<dbReference type="Pfam" id="PF12974">
    <property type="entry name" value="Phosphonate-bd"/>
    <property type="match status" value="1"/>
</dbReference>
<keyword evidence="10" id="KW-0732">Signal</keyword>
<dbReference type="AlphaFoldDB" id="A0A839TG11"/>
<dbReference type="SMART" id="SM00387">
    <property type="entry name" value="HATPase_c"/>
    <property type="match status" value="1"/>
</dbReference>
<comment type="caution">
    <text evidence="12">The sequence shown here is derived from an EMBL/GenBank/DDBJ whole genome shotgun (WGS) entry which is preliminary data.</text>
</comment>
<evidence type="ECO:0000259" key="11">
    <source>
        <dbReference type="SMART" id="SM00387"/>
    </source>
</evidence>
<keyword evidence="9" id="KW-0812">Transmembrane</keyword>
<dbReference type="InterPro" id="IPR036890">
    <property type="entry name" value="HATPase_C_sf"/>
</dbReference>
<evidence type="ECO:0000256" key="6">
    <source>
        <dbReference type="ARBA" id="ARBA00022777"/>
    </source>
</evidence>
<feature type="domain" description="Histidine kinase/HSP90-like ATPase" evidence="11">
    <location>
        <begin position="537"/>
        <end position="704"/>
    </location>
</feature>
<evidence type="ECO:0000256" key="1">
    <source>
        <dbReference type="ARBA" id="ARBA00000085"/>
    </source>
</evidence>
<keyword evidence="3" id="KW-0597">Phosphoprotein</keyword>
<dbReference type="Gene3D" id="3.40.190.10">
    <property type="entry name" value="Periplasmic binding protein-like II"/>
    <property type="match status" value="1"/>
</dbReference>
<dbReference type="SUPFAM" id="SSF53850">
    <property type="entry name" value="Periplasmic binding protein-like II"/>
    <property type="match status" value="1"/>
</dbReference>
<reference evidence="12 13" key="1">
    <citation type="submission" date="2020-08" db="EMBL/GenBank/DDBJ databases">
        <title>Genomic Encyclopedia of Type Strains, Phase III (KMG-III): the genomes of soil and plant-associated and newly described type strains.</title>
        <authorList>
            <person name="Whitman W."/>
        </authorList>
    </citation>
    <scope>NUCLEOTIDE SEQUENCE [LARGE SCALE GENOMIC DNA]</scope>
    <source>
        <strain evidence="12 13">CECT 5885</strain>
    </source>
</reference>
<evidence type="ECO:0000256" key="8">
    <source>
        <dbReference type="ARBA" id="ARBA00023012"/>
    </source>
</evidence>
<keyword evidence="6 12" id="KW-0418">Kinase</keyword>
<evidence type="ECO:0000256" key="5">
    <source>
        <dbReference type="ARBA" id="ARBA00022741"/>
    </source>
</evidence>
<dbReference type="GO" id="GO:0000155">
    <property type="term" value="F:phosphorelay sensor kinase activity"/>
    <property type="evidence" value="ECO:0007669"/>
    <property type="project" value="InterPro"/>
</dbReference>
<keyword evidence="5" id="KW-0547">Nucleotide-binding</keyword>
<evidence type="ECO:0000256" key="9">
    <source>
        <dbReference type="SAM" id="Phobius"/>
    </source>
</evidence>
<dbReference type="Gene3D" id="3.30.565.10">
    <property type="entry name" value="Histidine kinase-like ATPase, C-terminal domain"/>
    <property type="match status" value="1"/>
</dbReference>
<dbReference type="PANTHER" id="PTHR43065:SF10">
    <property type="entry name" value="PEROXIDE STRESS-ACTIVATED HISTIDINE KINASE MAK3"/>
    <property type="match status" value="1"/>
</dbReference>
<dbReference type="InterPro" id="IPR003661">
    <property type="entry name" value="HisK_dim/P_dom"/>
</dbReference>
<evidence type="ECO:0000313" key="12">
    <source>
        <dbReference type="EMBL" id="MBB3107366.1"/>
    </source>
</evidence>
<dbReference type="Pfam" id="PF02518">
    <property type="entry name" value="HATPase_c"/>
    <property type="match status" value="1"/>
</dbReference>
<dbReference type="PANTHER" id="PTHR43065">
    <property type="entry name" value="SENSOR HISTIDINE KINASE"/>
    <property type="match status" value="1"/>
</dbReference>
<dbReference type="SUPFAM" id="SSF55874">
    <property type="entry name" value="ATPase domain of HSP90 chaperone/DNA topoisomerase II/histidine kinase"/>
    <property type="match status" value="1"/>
</dbReference>
<dbReference type="Gene3D" id="1.10.287.130">
    <property type="match status" value="1"/>
</dbReference>
<dbReference type="EMBL" id="JACHXL010000004">
    <property type="protein sequence ID" value="MBB3107366.1"/>
    <property type="molecule type" value="Genomic_DNA"/>
</dbReference>
<accession>A0A839TG11</accession>
<comment type="catalytic activity">
    <reaction evidence="1">
        <text>ATP + protein L-histidine = ADP + protein N-phospho-L-histidine.</text>
        <dbReference type="EC" id="2.7.13.3"/>
    </reaction>
</comment>
<keyword evidence="8" id="KW-0902">Two-component regulatory system</keyword>
<keyword evidence="9" id="KW-0472">Membrane</keyword>
<keyword evidence="4 12" id="KW-0808">Transferase</keyword>
<sequence length="710" mass="79976">MWKALQALIAFMALMALHACLVMSMANAQTYYLGVLAPQGETVAQERWQPWLNQLNKQLQDDTVVLVPLALENWQQGIEAQQFALVLGPQVQLIKMNTTHWRWLATLQAETATPADKHDNEINKKGFKTNATDRQFSATVNLANEFNKLSQGSPLKEPSAMEEVASALWVKSDSGIYQLQDLQQRKITAVDSEAFGGYLLVAHLLQQNGVPSNRYQSHFVGYPIERTLHALASGSVDAAIAPLCLMEEMVRQGKISEKQYRLIHPVATTSSCQSSTRIYPNWTLAATEQAPAVLIRQINQNLFGTSQSKQALLGIGQHWLPPESSSDAERILYDMNRHPAQKQLGAHMVEWVKAHRLWMAVIVLIILISTVNYAWMSWLAWRRRQKITLQNRLIRDYDQQLRQSERFAVIGEMSGSIAHEINQPLATIQNYAQGLLIRSQRGQERKGLDNNSLNSLTAVEKSLIYKQATESALQQIVNETERVAAVISNIRRWAGRSQPDEVRVDIATTYEQCILLLGEKASAMSFWLVSDYPSLQLPNLVLDQLLMNSMVNAEQQGATQIMLRCQAEDYNGKSYIVLHMTDDAGGFDEAQLLDHKQLTGNKQLVDNKSQQRLHNRYATKSTKENGLGLGLMICQRLCKSLGGMMRLSNIEVQHELNCIQALGGYQQRFKRNLNGKVRLMKTESTYPLANKIGAQVSFYLPLHLADNAEK</sequence>
<evidence type="ECO:0000313" key="13">
    <source>
        <dbReference type="Proteomes" id="UP000588111"/>
    </source>
</evidence>
<proteinExistence type="predicted"/>
<organism evidence="12 13">
    <name type="scientific">Psychrobacter luti</name>
    <dbReference type="NCBI Taxonomy" id="198481"/>
    <lineage>
        <taxon>Bacteria</taxon>
        <taxon>Pseudomonadati</taxon>
        <taxon>Pseudomonadota</taxon>
        <taxon>Gammaproteobacteria</taxon>
        <taxon>Moraxellales</taxon>
        <taxon>Moraxellaceae</taxon>
        <taxon>Psychrobacter</taxon>
    </lineage>
</organism>
<feature type="chain" id="PRO_5032886860" description="histidine kinase" evidence="10">
    <location>
        <begin position="29"/>
        <end position="710"/>
    </location>
</feature>
<feature type="signal peptide" evidence="10">
    <location>
        <begin position="1"/>
        <end position="28"/>
    </location>
</feature>
<dbReference type="RefSeq" id="WP_183620877.1">
    <property type="nucleotide sequence ID" value="NZ_CAJHAH010000005.1"/>
</dbReference>
<evidence type="ECO:0000256" key="10">
    <source>
        <dbReference type="SAM" id="SignalP"/>
    </source>
</evidence>
<gene>
    <name evidence="12" type="ORF">FHS24_001891</name>
</gene>
<protein>
    <recommendedName>
        <fullName evidence="2">histidine kinase</fullName>
        <ecNumber evidence="2">2.7.13.3</ecNumber>
    </recommendedName>
</protein>
<keyword evidence="13" id="KW-1185">Reference proteome</keyword>
<evidence type="ECO:0000256" key="3">
    <source>
        <dbReference type="ARBA" id="ARBA00022553"/>
    </source>
</evidence>
<dbReference type="InterPro" id="IPR036097">
    <property type="entry name" value="HisK_dim/P_sf"/>
</dbReference>
<dbReference type="GO" id="GO:0005524">
    <property type="term" value="F:ATP binding"/>
    <property type="evidence" value="ECO:0007669"/>
    <property type="project" value="UniProtKB-KW"/>
</dbReference>
<evidence type="ECO:0000256" key="2">
    <source>
        <dbReference type="ARBA" id="ARBA00012438"/>
    </source>
</evidence>
<keyword evidence="9" id="KW-1133">Transmembrane helix</keyword>
<name>A0A839TG11_9GAMM</name>